<gene>
    <name evidence="2" type="ORF">A1359_07650</name>
</gene>
<dbReference type="OrthoDB" id="9811177at2"/>
<dbReference type="PANTHER" id="PTHR30399:SF1">
    <property type="entry name" value="UTP PYROPHOSPHATASE"/>
    <property type="match status" value="1"/>
</dbReference>
<dbReference type="Pfam" id="PF01863">
    <property type="entry name" value="YgjP-like"/>
    <property type="match status" value="1"/>
</dbReference>
<name>A0A177NGE7_9GAMM</name>
<dbReference type="InterPro" id="IPR053136">
    <property type="entry name" value="UTP_pyrophosphatase-like"/>
</dbReference>
<dbReference type="AlphaFoldDB" id="A0A177NGE7"/>
<dbReference type="STRING" id="980561.A1359_07650"/>
<accession>A0A177NGE7</accession>
<dbReference type="Gene3D" id="3.30.2010.10">
    <property type="entry name" value="Metalloproteases ('zincins'), catalytic domain"/>
    <property type="match status" value="1"/>
</dbReference>
<dbReference type="EMBL" id="LUUI01000095">
    <property type="protein sequence ID" value="OAI16513.1"/>
    <property type="molecule type" value="Genomic_DNA"/>
</dbReference>
<dbReference type="GO" id="GO:0016787">
    <property type="term" value="F:hydrolase activity"/>
    <property type="evidence" value="ECO:0007669"/>
    <property type="project" value="UniProtKB-KW"/>
</dbReference>
<dbReference type="CDD" id="cd07344">
    <property type="entry name" value="M48_yhfN_like"/>
    <property type="match status" value="1"/>
</dbReference>
<feature type="domain" description="YgjP-like metallopeptidase" evidence="1">
    <location>
        <begin position="21"/>
        <end position="234"/>
    </location>
</feature>
<comment type="caution">
    <text evidence="2">The sequence shown here is derived from an EMBL/GenBank/DDBJ whole genome shotgun (WGS) entry which is preliminary data.</text>
</comment>
<evidence type="ECO:0000313" key="3">
    <source>
        <dbReference type="Proteomes" id="UP000078476"/>
    </source>
</evidence>
<proteinExistence type="predicted"/>
<protein>
    <submittedName>
        <fullName evidence="2">Metal-dependent hydrolase</fullName>
    </submittedName>
</protein>
<dbReference type="RefSeq" id="WP_066981089.1">
    <property type="nucleotide sequence ID" value="NZ_LUUI01000095.1"/>
</dbReference>
<dbReference type="Proteomes" id="UP000078476">
    <property type="component" value="Unassembled WGS sequence"/>
</dbReference>
<evidence type="ECO:0000259" key="1">
    <source>
        <dbReference type="Pfam" id="PF01863"/>
    </source>
</evidence>
<evidence type="ECO:0000313" key="2">
    <source>
        <dbReference type="EMBL" id="OAI16513.1"/>
    </source>
</evidence>
<reference evidence="2 3" key="1">
    <citation type="submission" date="2016-03" db="EMBL/GenBank/DDBJ databases">
        <authorList>
            <person name="Ploux O."/>
        </authorList>
    </citation>
    <scope>NUCLEOTIDE SEQUENCE [LARGE SCALE GENOMIC DNA]</scope>
    <source>
        <strain evidence="2 3">R-45370</strain>
    </source>
</reference>
<keyword evidence="3" id="KW-1185">Reference proteome</keyword>
<organism evidence="2 3">
    <name type="scientific">Methylomonas lenta</name>
    <dbReference type="NCBI Taxonomy" id="980561"/>
    <lineage>
        <taxon>Bacteria</taxon>
        <taxon>Pseudomonadati</taxon>
        <taxon>Pseudomonadota</taxon>
        <taxon>Gammaproteobacteria</taxon>
        <taxon>Methylococcales</taxon>
        <taxon>Methylococcaceae</taxon>
        <taxon>Methylomonas</taxon>
    </lineage>
</organism>
<sequence length="242" mass="28170">MNPLSELPLKYQIRRSERAKKTRIIVTTDKIEVVAPPKISDRRIQAFVSAQQNWILDALKRVRHRAQTTPSLAPALYVEGADVPFQGQHIPLTIKPTTAKRLRVQFTDQRFEVYLPASQTENSSAQIKTALESWMKQHTRQLALQLIDKHSPKHQLFPRNLRIKTQKSRWGSCGPYNDINLNWLLLLAPPVIMEYVVIHELCHIKHKNHSQDFWQLVAAHMPDYLQHRHWLKQHGASLMRGL</sequence>
<keyword evidence="2" id="KW-0378">Hydrolase</keyword>
<dbReference type="InterPro" id="IPR002725">
    <property type="entry name" value="YgjP-like_metallopeptidase"/>
</dbReference>
<dbReference type="PANTHER" id="PTHR30399">
    <property type="entry name" value="UNCHARACTERIZED PROTEIN YGJP"/>
    <property type="match status" value="1"/>
</dbReference>